<dbReference type="PANTHER" id="PTHR45702:SF2">
    <property type="entry name" value="KUZBANIAN, ISOFORM A"/>
    <property type="match status" value="1"/>
</dbReference>
<dbReference type="EMBL" id="CAJOBZ010000007">
    <property type="protein sequence ID" value="CAF4815504.1"/>
    <property type="molecule type" value="Genomic_DNA"/>
</dbReference>
<evidence type="ECO:0008006" key="3">
    <source>
        <dbReference type="Google" id="ProtNLM"/>
    </source>
</evidence>
<comment type="caution">
    <text evidence="1">The sequence shown here is derived from an EMBL/GenBank/DDBJ whole genome shotgun (WGS) entry which is preliminary data.</text>
</comment>
<reference evidence="1" key="1">
    <citation type="submission" date="2021-02" db="EMBL/GenBank/DDBJ databases">
        <authorList>
            <person name="Steward A R."/>
        </authorList>
    </citation>
    <scope>NUCLEOTIDE SEQUENCE</scope>
</reference>
<dbReference type="OrthoDB" id="2149267at2759"/>
<protein>
    <recommendedName>
        <fullName evidence="3">Peptidase M12B propeptide domain-containing protein</fullName>
    </recommendedName>
</protein>
<dbReference type="GO" id="GO:0005886">
    <property type="term" value="C:plasma membrane"/>
    <property type="evidence" value="ECO:0007669"/>
    <property type="project" value="TreeGrafter"/>
</dbReference>
<sequence length="150" mass="17140">MITLIGDCLGRRVLWDSAICIPTKISATNTRPSASRRLSEYVENYEEVHYNHDEVHLQHLRARRSVDPPDLRINFDAHGRRFNLRLRRDLSAFSDDFKVHGSQGELHDVDTSHLYTGEVSAASLVQDIDSTQNKGTATWCLNETQICLYV</sequence>
<evidence type="ECO:0000313" key="2">
    <source>
        <dbReference type="Proteomes" id="UP000663880"/>
    </source>
</evidence>
<dbReference type="GO" id="GO:0007219">
    <property type="term" value="P:Notch signaling pathway"/>
    <property type="evidence" value="ECO:0007669"/>
    <property type="project" value="TreeGrafter"/>
</dbReference>
<dbReference type="InterPro" id="IPR051489">
    <property type="entry name" value="ADAM_Metalloproteinase"/>
</dbReference>
<dbReference type="AlphaFoldDB" id="A0A821PZS8"/>
<accession>A0A821PZS8</accession>
<dbReference type="PANTHER" id="PTHR45702">
    <property type="entry name" value="ADAM10/ADAM17 METALLOPEPTIDASE FAMILY MEMBER"/>
    <property type="match status" value="1"/>
</dbReference>
<dbReference type="GO" id="GO:0004222">
    <property type="term" value="F:metalloendopeptidase activity"/>
    <property type="evidence" value="ECO:0007669"/>
    <property type="project" value="TreeGrafter"/>
</dbReference>
<evidence type="ECO:0000313" key="1">
    <source>
        <dbReference type="EMBL" id="CAF4815504.1"/>
    </source>
</evidence>
<organism evidence="1 2">
    <name type="scientific">Pieris macdunnoughi</name>
    <dbReference type="NCBI Taxonomy" id="345717"/>
    <lineage>
        <taxon>Eukaryota</taxon>
        <taxon>Metazoa</taxon>
        <taxon>Ecdysozoa</taxon>
        <taxon>Arthropoda</taxon>
        <taxon>Hexapoda</taxon>
        <taxon>Insecta</taxon>
        <taxon>Pterygota</taxon>
        <taxon>Neoptera</taxon>
        <taxon>Endopterygota</taxon>
        <taxon>Lepidoptera</taxon>
        <taxon>Glossata</taxon>
        <taxon>Ditrysia</taxon>
        <taxon>Papilionoidea</taxon>
        <taxon>Pieridae</taxon>
        <taxon>Pierinae</taxon>
        <taxon>Pieris</taxon>
    </lineage>
</organism>
<keyword evidence="2" id="KW-1185">Reference proteome</keyword>
<dbReference type="GO" id="GO:0006509">
    <property type="term" value="P:membrane protein ectodomain proteolysis"/>
    <property type="evidence" value="ECO:0007669"/>
    <property type="project" value="TreeGrafter"/>
</dbReference>
<gene>
    <name evidence="1" type="ORF">PMACD_LOCUS4301</name>
</gene>
<proteinExistence type="predicted"/>
<name>A0A821PZS8_9NEOP</name>
<dbReference type="Proteomes" id="UP000663880">
    <property type="component" value="Unassembled WGS sequence"/>
</dbReference>